<dbReference type="PANTHER" id="PTHR31025:SF22">
    <property type="entry name" value="IP13529P"/>
    <property type="match status" value="1"/>
</dbReference>
<dbReference type="PANTHER" id="PTHR31025">
    <property type="entry name" value="SI:CH211-196P9.1-RELATED"/>
    <property type="match status" value="1"/>
</dbReference>
<reference evidence="4" key="1">
    <citation type="submission" date="2021-12" db="EMBL/GenBank/DDBJ databases">
        <authorList>
            <person name="King R."/>
        </authorList>
    </citation>
    <scope>NUCLEOTIDE SEQUENCE</scope>
</reference>
<feature type="domain" description="CIDE-N" evidence="3">
    <location>
        <begin position="1"/>
        <end position="62"/>
    </location>
</feature>
<dbReference type="Proteomes" id="UP001154078">
    <property type="component" value="Chromosome 9"/>
</dbReference>
<dbReference type="Gene3D" id="3.10.20.10">
    <property type="match status" value="1"/>
</dbReference>
<gene>
    <name evidence="4" type="ORF">MELIAE_LOCUS12964</name>
</gene>
<keyword evidence="1 2" id="KW-0053">Apoptosis</keyword>
<protein>
    <recommendedName>
        <fullName evidence="3">CIDE-N domain-containing protein</fullName>
    </recommendedName>
</protein>
<evidence type="ECO:0000313" key="5">
    <source>
        <dbReference type="Proteomes" id="UP001154078"/>
    </source>
</evidence>
<sequence length="480" mass="55703">MIVVSEQDVLNNLIHKASEKLQINGKKLVLEKDGTEIDDNEVLLLIKEETLIILEDNEKWMSLGISTPSSTSTETIVSDPSYSEIIPIGINSELTYINNENLDIINMEIINLDSVSNSEYMWNNYQVPWEKIPEHMVKMCERGEKVKYVISEIVHIVIEDLRQIKELIPSKVLKRVANSMCEKYPKMFKDVDNDGIVLADGSCSLYCKLHERASYLRRPHKRRNKEIQAVPPKLIKKKINVMSGCSHWESTTPLIDEDIKKVNLCSPHQEDFYILLEKTYGQQRTFLNNIKEPPTVTQSKNEWPVLFKKEAIEWHFQKLTGKDLNTLPTKIQEKTVSILKLRNKGNQYEDGNWEDSFHFLAKYFKEDITFFYNKVKESEEGNEGNLIKTLGPCVLEIENKNRILVFMEKQQILEVSSSLEGIKLAFGLYYVFNLEYPKETSTLLEFIQRYFLKIHPDSGTRSKKLRASKTKVISLINKLD</sequence>
<evidence type="ECO:0000259" key="3">
    <source>
        <dbReference type="PROSITE" id="PS51135"/>
    </source>
</evidence>
<name>A0A9P0BLS9_BRAAE</name>
<evidence type="ECO:0000313" key="4">
    <source>
        <dbReference type="EMBL" id="CAH0564387.1"/>
    </source>
</evidence>
<dbReference type="Pfam" id="PF02017">
    <property type="entry name" value="CIDE-N"/>
    <property type="match status" value="1"/>
</dbReference>
<dbReference type="PROSITE" id="PS51135">
    <property type="entry name" value="CIDE_N"/>
    <property type="match status" value="1"/>
</dbReference>
<organism evidence="4 5">
    <name type="scientific">Brassicogethes aeneus</name>
    <name type="common">Rape pollen beetle</name>
    <name type="synonym">Meligethes aeneus</name>
    <dbReference type="NCBI Taxonomy" id="1431903"/>
    <lineage>
        <taxon>Eukaryota</taxon>
        <taxon>Metazoa</taxon>
        <taxon>Ecdysozoa</taxon>
        <taxon>Arthropoda</taxon>
        <taxon>Hexapoda</taxon>
        <taxon>Insecta</taxon>
        <taxon>Pterygota</taxon>
        <taxon>Neoptera</taxon>
        <taxon>Endopterygota</taxon>
        <taxon>Coleoptera</taxon>
        <taxon>Polyphaga</taxon>
        <taxon>Cucujiformia</taxon>
        <taxon>Nitidulidae</taxon>
        <taxon>Meligethinae</taxon>
        <taxon>Brassicogethes</taxon>
    </lineage>
</organism>
<dbReference type="OrthoDB" id="8806090at2759"/>
<dbReference type="EMBL" id="OV121140">
    <property type="protein sequence ID" value="CAH0564387.1"/>
    <property type="molecule type" value="Genomic_DNA"/>
</dbReference>
<dbReference type="SUPFAM" id="SSF54277">
    <property type="entry name" value="CAD &amp; PB1 domains"/>
    <property type="match status" value="1"/>
</dbReference>
<evidence type="ECO:0000256" key="2">
    <source>
        <dbReference type="PROSITE-ProRule" id="PRU00447"/>
    </source>
</evidence>
<keyword evidence="5" id="KW-1185">Reference proteome</keyword>
<dbReference type="GO" id="GO:0006915">
    <property type="term" value="P:apoptotic process"/>
    <property type="evidence" value="ECO:0007669"/>
    <property type="project" value="UniProtKB-UniRule"/>
</dbReference>
<dbReference type="InterPro" id="IPR003508">
    <property type="entry name" value="CIDE-N_dom"/>
</dbReference>
<accession>A0A9P0BLS9</accession>
<dbReference type="SMART" id="SM00266">
    <property type="entry name" value="CAD"/>
    <property type="match status" value="1"/>
</dbReference>
<proteinExistence type="predicted"/>
<dbReference type="AlphaFoldDB" id="A0A9P0BLS9"/>
<evidence type="ECO:0000256" key="1">
    <source>
        <dbReference type="ARBA" id="ARBA00022703"/>
    </source>
</evidence>